<dbReference type="EMBL" id="AEVO01000013">
    <property type="protein sequence ID" value="EFY07845.1"/>
    <property type="molecule type" value="Genomic_DNA"/>
</dbReference>
<dbReference type="Pfam" id="PF13411">
    <property type="entry name" value="MerR_1"/>
    <property type="match status" value="1"/>
</dbReference>
<dbReference type="STRING" id="762983.HMPREF9444_00339"/>
<dbReference type="PRINTS" id="PR00040">
    <property type="entry name" value="HTHMERR"/>
</dbReference>
<dbReference type="HOGENOM" id="CLU_060077_2_0_6"/>
<dbReference type="AlphaFoldDB" id="E8LI24"/>
<dbReference type="Proteomes" id="UP000018458">
    <property type="component" value="Unassembled WGS sequence"/>
</dbReference>
<reference evidence="6 7" key="1">
    <citation type="submission" date="2011-01" db="EMBL/GenBank/DDBJ databases">
        <authorList>
            <person name="Weinstock G."/>
            <person name="Sodergren E."/>
            <person name="Clifton S."/>
            <person name="Fulton L."/>
            <person name="Fulton B."/>
            <person name="Courtney L."/>
            <person name="Fronick C."/>
            <person name="Harrison M."/>
            <person name="Strong C."/>
            <person name="Farmer C."/>
            <person name="Delahaunty K."/>
            <person name="Markovic C."/>
            <person name="Hall O."/>
            <person name="Minx P."/>
            <person name="Tomlinson C."/>
            <person name="Mitreva M."/>
            <person name="Hou S."/>
            <person name="Chen J."/>
            <person name="Wollam A."/>
            <person name="Pepin K.H."/>
            <person name="Johnson M."/>
            <person name="Bhonagiri V."/>
            <person name="Zhang X."/>
            <person name="Suruliraj S."/>
            <person name="Warren W."/>
            <person name="Chinwalla A."/>
            <person name="Mardis E.R."/>
            <person name="Wilson R.K."/>
        </authorList>
    </citation>
    <scope>NUCLEOTIDE SEQUENCE [LARGE SCALE GENOMIC DNA]</scope>
    <source>
        <strain evidence="7">DSM 22608 / JCM 16073 / KCTC 15190 / YIT 12066</strain>
    </source>
</reference>
<gene>
    <name evidence="6" type="ORF">HMPREF9444_00339</name>
</gene>
<sequence>MKIGELSAKTGCPVTRIRFYEQKGVMLKPKRGIGGQREYGDEDLTRLEFIMSCRVNGMKLECVKRFIEYVDKGKGTLWLYDRVNEYLKEVEIKRRQLDLVEDFLTRVKIRLQNELSDNCSKVLKDRFLKELTDSSKQEK</sequence>
<dbReference type="InterPro" id="IPR000551">
    <property type="entry name" value="MerR-type_HTH_dom"/>
</dbReference>
<dbReference type="PANTHER" id="PTHR30204:SF69">
    <property type="entry name" value="MERR-FAMILY TRANSCRIPTIONAL REGULATOR"/>
    <property type="match status" value="1"/>
</dbReference>
<dbReference type="GO" id="GO:0003700">
    <property type="term" value="F:DNA-binding transcription factor activity"/>
    <property type="evidence" value="ECO:0007669"/>
    <property type="project" value="InterPro"/>
</dbReference>
<feature type="domain" description="HTH merR-type" evidence="5">
    <location>
        <begin position="1"/>
        <end position="69"/>
    </location>
</feature>
<evidence type="ECO:0000256" key="2">
    <source>
        <dbReference type="ARBA" id="ARBA00023015"/>
    </source>
</evidence>
<dbReference type="eggNOG" id="COG0789">
    <property type="taxonomic scope" value="Bacteria"/>
</dbReference>
<proteinExistence type="predicted"/>
<keyword evidence="1" id="KW-0678">Repressor</keyword>
<keyword evidence="4" id="KW-0804">Transcription</keyword>
<dbReference type="SMART" id="SM00422">
    <property type="entry name" value="HTH_MERR"/>
    <property type="match status" value="1"/>
</dbReference>
<evidence type="ECO:0000256" key="3">
    <source>
        <dbReference type="ARBA" id="ARBA00023125"/>
    </source>
</evidence>
<evidence type="ECO:0000313" key="6">
    <source>
        <dbReference type="EMBL" id="EFY07845.1"/>
    </source>
</evidence>
<evidence type="ECO:0000256" key="4">
    <source>
        <dbReference type="ARBA" id="ARBA00023163"/>
    </source>
</evidence>
<accession>E8LI24</accession>
<dbReference type="PANTHER" id="PTHR30204">
    <property type="entry name" value="REDOX-CYCLING DRUG-SENSING TRANSCRIPTIONAL ACTIVATOR SOXR"/>
    <property type="match status" value="1"/>
</dbReference>
<dbReference type="InterPro" id="IPR009061">
    <property type="entry name" value="DNA-bd_dom_put_sf"/>
</dbReference>
<name>E8LI24_SUCHY</name>
<keyword evidence="2" id="KW-0805">Transcription regulation</keyword>
<keyword evidence="3" id="KW-0238">DNA-binding</keyword>
<dbReference type="PROSITE" id="PS50937">
    <property type="entry name" value="HTH_MERR_2"/>
    <property type="match status" value="1"/>
</dbReference>
<comment type="caution">
    <text evidence="6">The sequence shown here is derived from an EMBL/GenBank/DDBJ whole genome shotgun (WGS) entry which is preliminary data.</text>
</comment>
<evidence type="ECO:0000313" key="7">
    <source>
        <dbReference type="Proteomes" id="UP000018458"/>
    </source>
</evidence>
<dbReference type="InterPro" id="IPR047057">
    <property type="entry name" value="MerR_fam"/>
</dbReference>
<dbReference type="GO" id="GO:0003677">
    <property type="term" value="F:DNA binding"/>
    <property type="evidence" value="ECO:0007669"/>
    <property type="project" value="UniProtKB-KW"/>
</dbReference>
<organism evidence="6 7">
    <name type="scientific">Succinatimonas hippei (strain DSM 22608 / JCM 16073 / KCTC 15190 / YIT 12066)</name>
    <dbReference type="NCBI Taxonomy" id="762983"/>
    <lineage>
        <taxon>Bacteria</taxon>
        <taxon>Pseudomonadati</taxon>
        <taxon>Pseudomonadota</taxon>
        <taxon>Gammaproteobacteria</taxon>
        <taxon>Aeromonadales</taxon>
        <taxon>Succinivibrionaceae</taxon>
        <taxon>Succinatimonas</taxon>
    </lineage>
</organism>
<evidence type="ECO:0000256" key="1">
    <source>
        <dbReference type="ARBA" id="ARBA00022491"/>
    </source>
</evidence>
<keyword evidence="7" id="KW-1185">Reference proteome</keyword>
<evidence type="ECO:0000259" key="5">
    <source>
        <dbReference type="PROSITE" id="PS50937"/>
    </source>
</evidence>
<protein>
    <submittedName>
        <fullName evidence="6">Transcriptional regulator, MerR family</fullName>
    </submittedName>
</protein>
<dbReference type="OrthoDB" id="9808480at2"/>
<dbReference type="SUPFAM" id="SSF46955">
    <property type="entry name" value="Putative DNA-binding domain"/>
    <property type="match status" value="1"/>
</dbReference>
<dbReference type="RefSeq" id="WP_009142562.1">
    <property type="nucleotide sequence ID" value="NZ_GL830951.1"/>
</dbReference>
<dbReference type="Gene3D" id="1.10.1660.10">
    <property type="match status" value="1"/>
</dbReference>